<comment type="similarity">
    <text evidence="1 6">Belongs to the glutaredoxin family.</text>
</comment>
<dbReference type="RefSeq" id="WP_124926607.1">
    <property type="nucleotide sequence ID" value="NZ_BMOH01000002.1"/>
</dbReference>
<evidence type="ECO:0000256" key="2">
    <source>
        <dbReference type="ARBA" id="ARBA00022448"/>
    </source>
</evidence>
<dbReference type="PROSITE" id="PS00195">
    <property type="entry name" value="GLUTAREDOXIN_1"/>
    <property type="match status" value="1"/>
</dbReference>
<dbReference type="EMBL" id="RQXV01000007">
    <property type="protein sequence ID" value="RRC98546.1"/>
    <property type="molecule type" value="Genomic_DNA"/>
</dbReference>
<evidence type="ECO:0000259" key="7">
    <source>
        <dbReference type="Pfam" id="PF00462"/>
    </source>
</evidence>
<dbReference type="InterPro" id="IPR051548">
    <property type="entry name" value="Grx-like_ET"/>
</dbReference>
<protein>
    <recommendedName>
        <fullName evidence="6">Glutaredoxin</fullName>
    </recommendedName>
</protein>
<dbReference type="Proteomes" id="UP000267535">
    <property type="component" value="Unassembled WGS sequence"/>
</dbReference>
<dbReference type="PRINTS" id="PR00160">
    <property type="entry name" value="GLUTAREDOXIN"/>
</dbReference>
<dbReference type="GO" id="GO:0045454">
    <property type="term" value="P:cell redox homeostasis"/>
    <property type="evidence" value="ECO:0007669"/>
    <property type="project" value="InterPro"/>
</dbReference>
<accession>A0A3P1SN05</accession>
<dbReference type="Pfam" id="PF00462">
    <property type="entry name" value="Glutaredoxin"/>
    <property type="match status" value="1"/>
</dbReference>
<dbReference type="GO" id="GO:0015038">
    <property type="term" value="F:glutathione disulfide oxidoreductase activity"/>
    <property type="evidence" value="ECO:0007669"/>
    <property type="project" value="UniProtKB-UniRule"/>
</dbReference>
<dbReference type="OrthoDB" id="9814618at2"/>
<dbReference type="GO" id="GO:0009055">
    <property type="term" value="F:electron transfer activity"/>
    <property type="evidence" value="ECO:0007669"/>
    <property type="project" value="TreeGrafter"/>
</dbReference>
<comment type="caution">
    <text evidence="8">The sequence shown here is derived from an EMBL/GenBank/DDBJ whole genome shotgun (WGS) entry which is preliminary data.</text>
</comment>
<keyword evidence="2 6" id="KW-0813">Transport</keyword>
<reference evidence="8 9" key="1">
    <citation type="submission" date="2018-11" db="EMBL/GenBank/DDBJ databases">
        <title>The draft genome sequence of Amphritea balenae JAMM 1525T.</title>
        <authorList>
            <person name="Fang Z."/>
            <person name="Zhang Y."/>
            <person name="Han X."/>
        </authorList>
    </citation>
    <scope>NUCLEOTIDE SEQUENCE [LARGE SCALE GENOMIC DNA]</scope>
    <source>
        <strain evidence="8 9">JAMM 1525</strain>
    </source>
</reference>
<evidence type="ECO:0000256" key="3">
    <source>
        <dbReference type="ARBA" id="ARBA00022982"/>
    </source>
</evidence>
<feature type="domain" description="Glutaredoxin" evidence="7">
    <location>
        <begin position="4"/>
        <end position="63"/>
    </location>
</feature>
<keyword evidence="6" id="KW-0963">Cytoplasm</keyword>
<evidence type="ECO:0000256" key="6">
    <source>
        <dbReference type="RuleBase" id="RU364065"/>
    </source>
</evidence>
<dbReference type="InterPro" id="IPR002109">
    <property type="entry name" value="Glutaredoxin"/>
</dbReference>
<dbReference type="CDD" id="cd03418">
    <property type="entry name" value="GRX_GRXb_1_3_like"/>
    <property type="match status" value="1"/>
</dbReference>
<dbReference type="Gene3D" id="3.40.30.10">
    <property type="entry name" value="Glutaredoxin"/>
    <property type="match status" value="1"/>
</dbReference>
<dbReference type="NCBIfam" id="TIGR02181">
    <property type="entry name" value="GRX_bact"/>
    <property type="match status" value="1"/>
</dbReference>
<keyword evidence="5 6" id="KW-0676">Redox-active center</keyword>
<name>A0A3P1SN05_9GAMM</name>
<keyword evidence="3 6" id="KW-0249">Electron transport</keyword>
<dbReference type="PANTHER" id="PTHR34386:SF1">
    <property type="entry name" value="GLUTAREDOXIN-LIKE PROTEIN NRDH"/>
    <property type="match status" value="1"/>
</dbReference>
<dbReference type="AlphaFoldDB" id="A0A3P1SN05"/>
<dbReference type="InterPro" id="IPR036249">
    <property type="entry name" value="Thioredoxin-like_sf"/>
</dbReference>
<evidence type="ECO:0000256" key="1">
    <source>
        <dbReference type="ARBA" id="ARBA00007787"/>
    </source>
</evidence>
<dbReference type="PROSITE" id="PS51354">
    <property type="entry name" value="GLUTAREDOXIN_2"/>
    <property type="match status" value="1"/>
</dbReference>
<evidence type="ECO:0000256" key="5">
    <source>
        <dbReference type="ARBA" id="ARBA00023284"/>
    </source>
</evidence>
<evidence type="ECO:0000313" key="9">
    <source>
        <dbReference type="Proteomes" id="UP000267535"/>
    </source>
</evidence>
<sequence>MRQIEIYTKDYCPYCKAAKTLLNQLGWSYTEYEISSDFRKREEMVRRSGRRTVPQLFIADEHIGGYDDFSAYIRHLSKLA</sequence>
<evidence type="ECO:0000256" key="4">
    <source>
        <dbReference type="ARBA" id="ARBA00023157"/>
    </source>
</evidence>
<proteinExistence type="inferred from homology"/>
<dbReference type="InterPro" id="IPR011767">
    <property type="entry name" value="GLR_AS"/>
</dbReference>
<gene>
    <name evidence="8" type="primary">grxC</name>
    <name evidence="8" type="ORF">EHS89_13100</name>
</gene>
<evidence type="ECO:0000313" key="8">
    <source>
        <dbReference type="EMBL" id="RRC98546.1"/>
    </source>
</evidence>
<keyword evidence="4" id="KW-1015">Disulfide bond</keyword>
<keyword evidence="9" id="KW-1185">Reference proteome</keyword>
<dbReference type="InterPro" id="IPR011900">
    <property type="entry name" value="GRX_bact"/>
</dbReference>
<comment type="function">
    <text evidence="6">Has a glutathione-disulfide oxidoreductase activity in the presence of NADPH and glutathione reductase. Reduces low molecular weight disulfides and proteins.</text>
</comment>
<dbReference type="SUPFAM" id="SSF52833">
    <property type="entry name" value="Thioredoxin-like"/>
    <property type="match status" value="1"/>
</dbReference>
<organism evidence="8 9">
    <name type="scientific">Amphritea balenae</name>
    <dbReference type="NCBI Taxonomy" id="452629"/>
    <lineage>
        <taxon>Bacteria</taxon>
        <taxon>Pseudomonadati</taxon>
        <taxon>Pseudomonadota</taxon>
        <taxon>Gammaproteobacteria</taxon>
        <taxon>Oceanospirillales</taxon>
        <taxon>Oceanospirillaceae</taxon>
        <taxon>Amphritea</taxon>
    </lineage>
</organism>
<dbReference type="InterPro" id="IPR014025">
    <property type="entry name" value="Glutaredoxin_subgr"/>
</dbReference>
<dbReference type="PANTHER" id="PTHR34386">
    <property type="entry name" value="GLUTAREDOXIN"/>
    <property type="match status" value="1"/>
</dbReference>